<comment type="caution">
    <text evidence="2">The sequence shown here is derived from an EMBL/GenBank/DDBJ whole genome shotgun (WGS) entry which is preliminary data.</text>
</comment>
<reference evidence="2 3" key="1">
    <citation type="journal article" date="2023" name="Plants (Basel)">
        <title>Bridging the Gap: Combining Genomics and Transcriptomics Approaches to Understand Stylosanthes scabra, an Orphan Legume from the Brazilian Caatinga.</title>
        <authorList>
            <person name="Ferreira-Neto J.R.C."/>
            <person name="da Silva M.D."/>
            <person name="Binneck E."/>
            <person name="de Melo N.F."/>
            <person name="da Silva R.H."/>
            <person name="de Melo A.L.T.M."/>
            <person name="Pandolfi V."/>
            <person name="Bustamante F.O."/>
            <person name="Brasileiro-Vidal A.C."/>
            <person name="Benko-Iseppon A.M."/>
        </authorList>
    </citation>
    <scope>NUCLEOTIDE SEQUENCE [LARGE SCALE GENOMIC DNA]</scope>
    <source>
        <tissue evidence="2">Leaves</tissue>
    </source>
</reference>
<dbReference type="Proteomes" id="UP001341840">
    <property type="component" value="Unassembled WGS sequence"/>
</dbReference>
<proteinExistence type="predicted"/>
<name>A0ABU6VBI9_9FABA</name>
<sequence>RQRRRKGREPLTAAETAARLKTATADFTRTMPPRQHCCDGEDMGSGSPTTKDGWLADSDGGGGSCESERD</sequence>
<evidence type="ECO:0000313" key="2">
    <source>
        <dbReference type="EMBL" id="MED6170444.1"/>
    </source>
</evidence>
<keyword evidence="3" id="KW-1185">Reference proteome</keyword>
<protein>
    <submittedName>
        <fullName evidence="2">Uncharacterized protein</fullName>
    </submittedName>
</protein>
<evidence type="ECO:0000256" key="1">
    <source>
        <dbReference type="SAM" id="MobiDB-lite"/>
    </source>
</evidence>
<evidence type="ECO:0000313" key="3">
    <source>
        <dbReference type="Proteomes" id="UP001341840"/>
    </source>
</evidence>
<accession>A0ABU6VBI9</accession>
<feature type="non-terminal residue" evidence="2">
    <location>
        <position position="1"/>
    </location>
</feature>
<organism evidence="2 3">
    <name type="scientific">Stylosanthes scabra</name>
    <dbReference type="NCBI Taxonomy" id="79078"/>
    <lineage>
        <taxon>Eukaryota</taxon>
        <taxon>Viridiplantae</taxon>
        <taxon>Streptophyta</taxon>
        <taxon>Embryophyta</taxon>
        <taxon>Tracheophyta</taxon>
        <taxon>Spermatophyta</taxon>
        <taxon>Magnoliopsida</taxon>
        <taxon>eudicotyledons</taxon>
        <taxon>Gunneridae</taxon>
        <taxon>Pentapetalae</taxon>
        <taxon>rosids</taxon>
        <taxon>fabids</taxon>
        <taxon>Fabales</taxon>
        <taxon>Fabaceae</taxon>
        <taxon>Papilionoideae</taxon>
        <taxon>50 kb inversion clade</taxon>
        <taxon>dalbergioids sensu lato</taxon>
        <taxon>Dalbergieae</taxon>
        <taxon>Pterocarpus clade</taxon>
        <taxon>Stylosanthes</taxon>
    </lineage>
</organism>
<gene>
    <name evidence="2" type="ORF">PIB30_030996</name>
</gene>
<dbReference type="EMBL" id="JASCZI010151166">
    <property type="protein sequence ID" value="MED6170444.1"/>
    <property type="molecule type" value="Genomic_DNA"/>
</dbReference>
<feature type="region of interest" description="Disordered" evidence="1">
    <location>
        <begin position="25"/>
        <end position="70"/>
    </location>
</feature>